<dbReference type="InterPro" id="IPR050595">
    <property type="entry name" value="Bact_response_regulator"/>
</dbReference>
<dbReference type="GO" id="GO:0000160">
    <property type="term" value="P:phosphorelay signal transduction system"/>
    <property type="evidence" value="ECO:0007669"/>
    <property type="project" value="InterPro"/>
</dbReference>
<dbReference type="Gene3D" id="3.40.50.2300">
    <property type="match status" value="1"/>
</dbReference>
<comment type="caution">
    <text evidence="4">The sequence shown here is derived from an EMBL/GenBank/DDBJ whole genome shotgun (WGS) entry which is preliminary data.</text>
</comment>
<proteinExistence type="predicted"/>
<sequence>MHSDDETTVRVLIADDDPRVLGALRAFLSSSAGFSVVAAERGAARAVQRAREHSPTVALVDVLLPGERDGLRLLRTLSGELRIPTVAISVQSELCAYALAAGAYRFLDKDSSPEVLLATLKAAAAQR</sequence>
<feature type="domain" description="Response regulatory" evidence="3">
    <location>
        <begin position="10"/>
        <end position="124"/>
    </location>
</feature>
<dbReference type="EMBL" id="RJKE01000001">
    <property type="protein sequence ID" value="ROO87810.1"/>
    <property type="molecule type" value="Genomic_DNA"/>
</dbReference>
<gene>
    <name evidence="4" type="ORF">EDD29_5452</name>
</gene>
<accession>A0A3N1D2U3</accession>
<evidence type="ECO:0000256" key="1">
    <source>
        <dbReference type="ARBA" id="ARBA00022553"/>
    </source>
</evidence>
<protein>
    <submittedName>
        <fullName evidence="4">Response regulator receiver domain-containing protein</fullName>
    </submittedName>
</protein>
<dbReference type="InterPro" id="IPR001789">
    <property type="entry name" value="Sig_transdc_resp-reg_receiver"/>
</dbReference>
<dbReference type="Pfam" id="PF00072">
    <property type="entry name" value="Response_reg"/>
    <property type="match status" value="1"/>
</dbReference>
<dbReference type="SUPFAM" id="SSF52172">
    <property type="entry name" value="CheY-like"/>
    <property type="match status" value="1"/>
</dbReference>
<dbReference type="CDD" id="cd17535">
    <property type="entry name" value="REC_NarL-like"/>
    <property type="match status" value="1"/>
</dbReference>
<evidence type="ECO:0000256" key="2">
    <source>
        <dbReference type="PROSITE-ProRule" id="PRU00169"/>
    </source>
</evidence>
<evidence type="ECO:0000313" key="4">
    <source>
        <dbReference type="EMBL" id="ROO87810.1"/>
    </source>
</evidence>
<dbReference type="PANTHER" id="PTHR44591:SF3">
    <property type="entry name" value="RESPONSE REGULATORY DOMAIN-CONTAINING PROTEIN"/>
    <property type="match status" value="1"/>
</dbReference>
<dbReference type="PROSITE" id="PS50110">
    <property type="entry name" value="RESPONSE_REGULATORY"/>
    <property type="match status" value="1"/>
</dbReference>
<keyword evidence="1 2" id="KW-0597">Phosphoprotein</keyword>
<reference evidence="4 5" key="1">
    <citation type="submission" date="2018-11" db="EMBL/GenBank/DDBJ databases">
        <title>Sequencing the genomes of 1000 actinobacteria strains.</title>
        <authorList>
            <person name="Klenk H.-P."/>
        </authorList>
    </citation>
    <scope>NUCLEOTIDE SEQUENCE [LARGE SCALE GENOMIC DNA]</scope>
    <source>
        <strain evidence="4 5">DSM 44254</strain>
    </source>
</reference>
<dbReference type="RefSeq" id="WP_170201593.1">
    <property type="nucleotide sequence ID" value="NZ_RJKE01000001.1"/>
</dbReference>
<evidence type="ECO:0000259" key="3">
    <source>
        <dbReference type="PROSITE" id="PS50110"/>
    </source>
</evidence>
<evidence type="ECO:0000313" key="5">
    <source>
        <dbReference type="Proteomes" id="UP000272400"/>
    </source>
</evidence>
<keyword evidence="5" id="KW-1185">Reference proteome</keyword>
<dbReference type="InterPro" id="IPR011006">
    <property type="entry name" value="CheY-like_superfamily"/>
</dbReference>
<dbReference type="InterPro" id="IPR058245">
    <property type="entry name" value="NreC/VraR/RcsB-like_REC"/>
</dbReference>
<name>A0A3N1D2U3_9ACTN</name>
<dbReference type="AlphaFoldDB" id="A0A3N1D2U3"/>
<dbReference type="SMART" id="SM00448">
    <property type="entry name" value="REC"/>
    <property type="match status" value="1"/>
</dbReference>
<dbReference type="Proteomes" id="UP000272400">
    <property type="component" value="Unassembled WGS sequence"/>
</dbReference>
<organism evidence="4 5">
    <name type="scientific">Actinocorallia herbida</name>
    <dbReference type="NCBI Taxonomy" id="58109"/>
    <lineage>
        <taxon>Bacteria</taxon>
        <taxon>Bacillati</taxon>
        <taxon>Actinomycetota</taxon>
        <taxon>Actinomycetes</taxon>
        <taxon>Streptosporangiales</taxon>
        <taxon>Thermomonosporaceae</taxon>
        <taxon>Actinocorallia</taxon>
    </lineage>
</organism>
<dbReference type="PANTHER" id="PTHR44591">
    <property type="entry name" value="STRESS RESPONSE REGULATOR PROTEIN 1"/>
    <property type="match status" value="1"/>
</dbReference>
<feature type="modified residue" description="4-aspartylphosphate" evidence="2">
    <location>
        <position position="61"/>
    </location>
</feature>